<name>A0ABQ1ED01_9CLOT</name>
<dbReference type="EMBL" id="BMBA01000003">
    <property type="protein sequence ID" value="GFZ32671.1"/>
    <property type="molecule type" value="Genomic_DNA"/>
</dbReference>
<evidence type="ECO:0000313" key="2">
    <source>
        <dbReference type="Proteomes" id="UP000663802"/>
    </source>
</evidence>
<sequence length="44" mass="5217">MIFAPPVLPMIFVTNRTDKDITNIYFKIEDYKSGDLRIKKIRSK</sequence>
<organism evidence="1 2">
    <name type="scientific">Clostridium zeae</name>
    <dbReference type="NCBI Taxonomy" id="2759022"/>
    <lineage>
        <taxon>Bacteria</taxon>
        <taxon>Bacillati</taxon>
        <taxon>Bacillota</taxon>
        <taxon>Clostridia</taxon>
        <taxon>Eubacteriales</taxon>
        <taxon>Clostridiaceae</taxon>
        <taxon>Clostridium</taxon>
    </lineage>
</organism>
<keyword evidence="2" id="KW-1185">Reference proteome</keyword>
<protein>
    <submittedName>
        <fullName evidence="1">Uncharacterized protein</fullName>
    </submittedName>
</protein>
<comment type="caution">
    <text evidence="1">The sequence shown here is derived from an EMBL/GenBank/DDBJ whole genome shotgun (WGS) entry which is preliminary data.</text>
</comment>
<dbReference type="Proteomes" id="UP000663802">
    <property type="component" value="Unassembled WGS sequence"/>
</dbReference>
<proteinExistence type="predicted"/>
<evidence type="ECO:0000313" key="1">
    <source>
        <dbReference type="EMBL" id="GFZ32671.1"/>
    </source>
</evidence>
<accession>A0ABQ1ED01</accession>
<dbReference type="RefSeq" id="WP_284692002.1">
    <property type="nucleotide sequence ID" value="NZ_BMBA01000003.1"/>
</dbReference>
<reference evidence="1 2" key="1">
    <citation type="journal article" date="2021" name="Int. J. Syst. Evol. Microbiol.">
        <title>Clostridium zeae sp. nov., isolated from corn silage.</title>
        <authorList>
            <person name="Kobayashi H."/>
            <person name="Tanizawa Y."/>
            <person name="Yagura M."/>
            <person name="Sakamoto M."/>
            <person name="Ohkuma M."/>
            <person name="Tohno M."/>
        </authorList>
    </citation>
    <scope>NUCLEOTIDE SEQUENCE [LARGE SCALE GENOMIC DNA]</scope>
    <source>
        <strain evidence="1 2">CSC2</strain>
    </source>
</reference>
<gene>
    <name evidence="1" type="ORF">CSC2_31970</name>
</gene>